<keyword evidence="7" id="KW-1278">Translocase</keyword>
<dbReference type="EMBL" id="JACXSI010000006">
    <property type="protein sequence ID" value="MBD3107396.1"/>
    <property type="molecule type" value="Genomic_DNA"/>
</dbReference>
<dbReference type="SMART" id="SM00382">
    <property type="entry name" value="AAA"/>
    <property type="match status" value="2"/>
</dbReference>
<dbReference type="PANTHER" id="PTHR43553">
    <property type="entry name" value="HEAVY METAL TRANSPORTER"/>
    <property type="match status" value="1"/>
</dbReference>
<evidence type="ECO:0000256" key="4">
    <source>
        <dbReference type="ARBA" id="ARBA00022475"/>
    </source>
</evidence>
<keyword evidence="3" id="KW-0813">Transport</keyword>
<organism evidence="10 11">
    <name type="scientific">Peribacillus faecalis</name>
    <dbReference type="NCBI Taxonomy" id="2772559"/>
    <lineage>
        <taxon>Bacteria</taxon>
        <taxon>Bacillati</taxon>
        <taxon>Bacillota</taxon>
        <taxon>Bacilli</taxon>
        <taxon>Bacillales</taxon>
        <taxon>Bacillaceae</taxon>
        <taxon>Peribacillus</taxon>
    </lineage>
</organism>
<dbReference type="RefSeq" id="WP_190996945.1">
    <property type="nucleotide sequence ID" value="NZ_JACXSI010000006.1"/>
</dbReference>
<keyword evidence="5" id="KW-0547">Nucleotide-binding</keyword>
<name>A0A927CUP4_9BACI</name>
<feature type="domain" description="ABC transporter" evidence="9">
    <location>
        <begin position="4"/>
        <end position="242"/>
    </location>
</feature>
<comment type="similarity">
    <text evidence="2">Belongs to the ABC transporter superfamily.</text>
</comment>
<dbReference type="GO" id="GO:0005524">
    <property type="term" value="F:ATP binding"/>
    <property type="evidence" value="ECO:0007669"/>
    <property type="project" value="UniProtKB-KW"/>
</dbReference>
<evidence type="ECO:0000313" key="11">
    <source>
        <dbReference type="Proteomes" id="UP000602076"/>
    </source>
</evidence>
<gene>
    <name evidence="10" type="ORF">IEO70_03380</name>
</gene>
<dbReference type="GO" id="GO:0042626">
    <property type="term" value="F:ATPase-coupled transmembrane transporter activity"/>
    <property type="evidence" value="ECO:0007669"/>
    <property type="project" value="TreeGrafter"/>
</dbReference>
<evidence type="ECO:0000313" key="10">
    <source>
        <dbReference type="EMBL" id="MBD3107396.1"/>
    </source>
</evidence>
<comment type="subcellular location">
    <subcellularLocation>
        <location evidence="1">Cell membrane</location>
        <topology evidence="1">Peripheral membrane protein</topology>
    </subcellularLocation>
</comment>
<dbReference type="PROSITE" id="PS00675">
    <property type="entry name" value="SIGMA54_INTERACT_1"/>
    <property type="match status" value="1"/>
</dbReference>
<dbReference type="CDD" id="cd03225">
    <property type="entry name" value="ABC_cobalt_CbiO_domain1"/>
    <property type="match status" value="2"/>
</dbReference>
<evidence type="ECO:0000259" key="9">
    <source>
        <dbReference type="PROSITE" id="PS50893"/>
    </source>
</evidence>
<proteinExistence type="inferred from homology"/>
<keyword evidence="4" id="KW-1003">Cell membrane</keyword>
<dbReference type="Proteomes" id="UP000602076">
    <property type="component" value="Unassembled WGS sequence"/>
</dbReference>
<evidence type="ECO:0000256" key="7">
    <source>
        <dbReference type="ARBA" id="ARBA00022967"/>
    </source>
</evidence>
<dbReference type="InterPro" id="IPR003593">
    <property type="entry name" value="AAA+_ATPase"/>
</dbReference>
<dbReference type="InterPro" id="IPR050095">
    <property type="entry name" value="ECF_ABC_transporter_ATP-bd"/>
</dbReference>
<sequence length="565" mass="64008">MEIFKVENVSFSFLETQKKILNDVSFSINEGDFVVLFGESGSGKTTLLKTLKRELTPFGNLEGEIFYKGTKLNEVDECVCASEIGYVMQKPDDQIVLDKVWHELAFGLENIGLPTTVMRRRIGEMANFFGIHHWFHKKTSELSGGQKQLLNVASTMIMQPKVLLLDEPTSQLDPIAASEFLDMLHKLNRDLGLTIIIVEHRLEEIFPIANKVILLERGEIMLTDHPRYIGQKLKNIDENHAMLSALPSSVRIFNGLGGIGESPLTVREGMNYLSTHYENHIPFIEREVSSEGSNEKVFELKNVWFRYERDTPDVLAGIHFDVRKGEIISILGGNGSGKTTLLNVLSGQAKPYRGEFFIDGKKAKKYKGKELYKHHLALLPQDPQTLFIKSTVREDYQEISKVMGYSKEEMTNHIEHVTSILSIEDLLDAHPFNLSGGEQQKVALGKVLLLQPKILLLDEPTKGIDVFSKRKLLSILRDLQKQGITIIIVTHDVEFAALVSDRCGLFFNGEITSLDSPVEFFSNNNFYTTMANRISRHRYRNAITCEDVIHICQLNGLKERINNVN</sequence>
<evidence type="ECO:0000256" key="2">
    <source>
        <dbReference type="ARBA" id="ARBA00005417"/>
    </source>
</evidence>
<keyword evidence="11" id="KW-1185">Reference proteome</keyword>
<evidence type="ECO:0000256" key="1">
    <source>
        <dbReference type="ARBA" id="ARBA00004202"/>
    </source>
</evidence>
<dbReference type="InterPro" id="IPR025662">
    <property type="entry name" value="Sigma_54_int_dom_ATP-bd_1"/>
</dbReference>
<dbReference type="Pfam" id="PF00005">
    <property type="entry name" value="ABC_tran"/>
    <property type="match status" value="2"/>
</dbReference>
<dbReference type="GO" id="GO:0043190">
    <property type="term" value="C:ATP-binding cassette (ABC) transporter complex"/>
    <property type="evidence" value="ECO:0007669"/>
    <property type="project" value="TreeGrafter"/>
</dbReference>
<dbReference type="InterPro" id="IPR015856">
    <property type="entry name" value="ABC_transpr_CbiO/EcfA_su"/>
</dbReference>
<evidence type="ECO:0000256" key="8">
    <source>
        <dbReference type="ARBA" id="ARBA00023136"/>
    </source>
</evidence>
<evidence type="ECO:0000256" key="5">
    <source>
        <dbReference type="ARBA" id="ARBA00022741"/>
    </source>
</evidence>
<comment type="caution">
    <text evidence="10">The sequence shown here is derived from an EMBL/GenBank/DDBJ whole genome shotgun (WGS) entry which is preliminary data.</text>
</comment>
<dbReference type="Gene3D" id="3.40.50.300">
    <property type="entry name" value="P-loop containing nucleotide triphosphate hydrolases"/>
    <property type="match status" value="2"/>
</dbReference>
<dbReference type="PANTHER" id="PTHR43553:SF27">
    <property type="entry name" value="ENERGY-COUPLING FACTOR TRANSPORTER ATP-BINDING PROTEIN ECFA2"/>
    <property type="match status" value="1"/>
</dbReference>
<dbReference type="InterPro" id="IPR027417">
    <property type="entry name" value="P-loop_NTPase"/>
</dbReference>
<dbReference type="InterPro" id="IPR017871">
    <property type="entry name" value="ABC_transporter-like_CS"/>
</dbReference>
<keyword evidence="8" id="KW-0472">Membrane</keyword>
<protein>
    <submittedName>
        <fullName evidence="10">ATP-binding cassette domain-containing protein</fullName>
    </submittedName>
</protein>
<dbReference type="AlphaFoldDB" id="A0A927CUP4"/>
<keyword evidence="6 10" id="KW-0067">ATP-binding</keyword>
<dbReference type="PROSITE" id="PS50893">
    <property type="entry name" value="ABC_TRANSPORTER_2"/>
    <property type="match status" value="2"/>
</dbReference>
<accession>A0A927CUP4</accession>
<dbReference type="GO" id="GO:0016887">
    <property type="term" value="F:ATP hydrolysis activity"/>
    <property type="evidence" value="ECO:0007669"/>
    <property type="project" value="InterPro"/>
</dbReference>
<dbReference type="InterPro" id="IPR003439">
    <property type="entry name" value="ABC_transporter-like_ATP-bd"/>
</dbReference>
<feature type="domain" description="ABC transporter" evidence="9">
    <location>
        <begin position="298"/>
        <end position="533"/>
    </location>
</feature>
<reference evidence="10" key="1">
    <citation type="submission" date="2020-09" db="EMBL/GenBank/DDBJ databases">
        <title>Bacillus faecalis sp. nov., a moderately halophilic bacterium isolated from cow faeces.</title>
        <authorList>
            <person name="Jiang L."/>
            <person name="Lee J."/>
        </authorList>
    </citation>
    <scope>NUCLEOTIDE SEQUENCE</scope>
    <source>
        <strain evidence="10">AGMB 02131</strain>
    </source>
</reference>
<evidence type="ECO:0000256" key="6">
    <source>
        <dbReference type="ARBA" id="ARBA00022840"/>
    </source>
</evidence>
<evidence type="ECO:0000256" key="3">
    <source>
        <dbReference type="ARBA" id="ARBA00022448"/>
    </source>
</evidence>
<dbReference type="NCBIfam" id="NF010167">
    <property type="entry name" value="PRK13648.1"/>
    <property type="match status" value="2"/>
</dbReference>
<dbReference type="PROSITE" id="PS00211">
    <property type="entry name" value="ABC_TRANSPORTER_1"/>
    <property type="match status" value="2"/>
</dbReference>
<dbReference type="SUPFAM" id="SSF52540">
    <property type="entry name" value="P-loop containing nucleoside triphosphate hydrolases"/>
    <property type="match status" value="2"/>
</dbReference>